<evidence type="ECO:0000256" key="4">
    <source>
        <dbReference type="ARBA" id="ARBA00022989"/>
    </source>
</evidence>
<dbReference type="InterPro" id="IPR011014">
    <property type="entry name" value="MscS_channel_TM-2"/>
</dbReference>
<accession>A0A7T3FXB9</accession>
<keyword evidence="4 6" id="KW-1133">Transmembrane helix</keyword>
<feature type="transmembrane region" description="Helical" evidence="6">
    <location>
        <begin position="105"/>
        <end position="126"/>
    </location>
</feature>
<dbReference type="InterPro" id="IPR006685">
    <property type="entry name" value="MscS_channel_2nd"/>
</dbReference>
<keyword evidence="3 6" id="KW-0812">Transmembrane</keyword>
<dbReference type="PANTHER" id="PTHR30221">
    <property type="entry name" value="SMALL-CONDUCTANCE MECHANOSENSITIVE CHANNEL"/>
    <property type="match status" value="1"/>
</dbReference>
<name>A0A7T3FXB9_9EURY</name>
<dbReference type="Gene3D" id="1.10.287.1260">
    <property type="match status" value="1"/>
</dbReference>
<dbReference type="GO" id="GO:0008381">
    <property type="term" value="F:mechanosensitive monoatomic ion channel activity"/>
    <property type="evidence" value="ECO:0007669"/>
    <property type="project" value="InterPro"/>
</dbReference>
<comment type="subcellular location">
    <subcellularLocation>
        <location evidence="1">Membrane</location>
        <topology evidence="1">Multi-pass membrane protein</topology>
    </subcellularLocation>
</comment>
<evidence type="ECO:0000256" key="2">
    <source>
        <dbReference type="ARBA" id="ARBA00008017"/>
    </source>
</evidence>
<keyword evidence="5 6" id="KW-0472">Membrane</keyword>
<sequence>MQIEWPQVIRSVFSERGAFAASIAVLFVGVIGSYIVWRWTRTFLRSAGVSDAVEGTPFERTARSFGTSTVGIVSTIAAVFAYVLAIVLAVNLAQLGNPDLFWQRFTGFLPSLFVAAFALIIGLVVGDKAKLSVGERLRSVKLPEVSIIPELVKYSIFYVAILIALGQLGVETMALVVLLGVYAFAVVVVALVAFWDLLRSAAAGIYLLLREPYSIGDRVRIDDNEGIVQEVDVFTTRIESDGEEYILPNQTVFASGIVRIRD</sequence>
<dbReference type="Pfam" id="PF00924">
    <property type="entry name" value="MS_channel_2nd"/>
    <property type="match status" value="1"/>
</dbReference>
<dbReference type="EMBL" id="CP065856">
    <property type="protein sequence ID" value="QPV62433.1"/>
    <property type="molecule type" value="Genomic_DNA"/>
</dbReference>
<dbReference type="OrthoDB" id="313107at2157"/>
<dbReference type="GO" id="GO:0016020">
    <property type="term" value="C:membrane"/>
    <property type="evidence" value="ECO:0007669"/>
    <property type="project" value="UniProtKB-SubCell"/>
</dbReference>
<evidence type="ECO:0000313" key="9">
    <source>
        <dbReference type="Proteomes" id="UP000595001"/>
    </source>
</evidence>
<dbReference type="InterPro" id="IPR023408">
    <property type="entry name" value="MscS_beta-dom_sf"/>
</dbReference>
<proteinExistence type="inferred from homology"/>
<dbReference type="InterPro" id="IPR010920">
    <property type="entry name" value="LSM_dom_sf"/>
</dbReference>
<dbReference type="Gene3D" id="2.30.30.60">
    <property type="match status" value="1"/>
</dbReference>
<protein>
    <submittedName>
        <fullName evidence="8">Mechanosensitive ion channel</fullName>
    </submittedName>
</protein>
<dbReference type="Proteomes" id="UP000595001">
    <property type="component" value="Chromosome"/>
</dbReference>
<gene>
    <name evidence="8" type="ORF">I7X12_17090</name>
</gene>
<evidence type="ECO:0000313" key="8">
    <source>
        <dbReference type="EMBL" id="QPV62433.1"/>
    </source>
</evidence>
<dbReference type="PANTHER" id="PTHR30221:SF20">
    <property type="entry name" value="SMALL-CONDUCTANCE MECHANOSENSITIVE CHANNEL"/>
    <property type="match status" value="1"/>
</dbReference>
<dbReference type="SUPFAM" id="SSF50182">
    <property type="entry name" value="Sm-like ribonucleoproteins"/>
    <property type="match status" value="1"/>
</dbReference>
<dbReference type="RefSeq" id="WP_198061237.1">
    <property type="nucleotide sequence ID" value="NZ_CP065856.1"/>
</dbReference>
<comment type="similarity">
    <text evidence="2">Belongs to the MscS (TC 1.A.23) family.</text>
</comment>
<keyword evidence="9" id="KW-1185">Reference proteome</keyword>
<evidence type="ECO:0000256" key="3">
    <source>
        <dbReference type="ARBA" id="ARBA00022692"/>
    </source>
</evidence>
<evidence type="ECO:0000259" key="7">
    <source>
        <dbReference type="Pfam" id="PF00924"/>
    </source>
</evidence>
<evidence type="ECO:0000256" key="5">
    <source>
        <dbReference type="ARBA" id="ARBA00023136"/>
    </source>
</evidence>
<dbReference type="AlphaFoldDB" id="A0A7T3FXB9"/>
<feature type="transmembrane region" description="Helical" evidence="6">
    <location>
        <begin position="174"/>
        <end position="198"/>
    </location>
</feature>
<organism evidence="8 9">
    <name type="scientific">Halosimplex litoreum</name>
    <dbReference type="NCBI Taxonomy" id="1198301"/>
    <lineage>
        <taxon>Archaea</taxon>
        <taxon>Methanobacteriati</taxon>
        <taxon>Methanobacteriota</taxon>
        <taxon>Stenosarchaea group</taxon>
        <taxon>Halobacteria</taxon>
        <taxon>Halobacteriales</taxon>
        <taxon>Haloarculaceae</taxon>
        <taxon>Halosimplex</taxon>
    </lineage>
</organism>
<feature type="transmembrane region" description="Helical" evidence="6">
    <location>
        <begin position="70"/>
        <end position="93"/>
    </location>
</feature>
<dbReference type="GeneID" id="60590245"/>
<dbReference type="SUPFAM" id="SSF82861">
    <property type="entry name" value="Mechanosensitive channel protein MscS (YggB), transmembrane region"/>
    <property type="match status" value="1"/>
</dbReference>
<feature type="domain" description="Mechanosensitive ion channel MscS" evidence="7">
    <location>
        <begin position="196"/>
        <end position="255"/>
    </location>
</feature>
<dbReference type="KEGG" id="hlt:I7X12_17090"/>
<dbReference type="InterPro" id="IPR045275">
    <property type="entry name" value="MscS_archaea/bacteria_type"/>
</dbReference>
<evidence type="ECO:0000256" key="1">
    <source>
        <dbReference type="ARBA" id="ARBA00004141"/>
    </source>
</evidence>
<reference evidence="8 9" key="1">
    <citation type="submission" date="2020-12" db="EMBL/GenBank/DDBJ databases">
        <title>Halosimplex halophilum sp. nov. and Halosimplex salinum sp. nov., two new members of the genus Halosimplex.</title>
        <authorList>
            <person name="Cui H.L."/>
        </authorList>
    </citation>
    <scope>NUCLEOTIDE SEQUENCE [LARGE SCALE GENOMIC DNA]</scope>
    <source>
        <strain evidence="8 9">YGH94</strain>
    </source>
</reference>
<evidence type="ECO:0000256" key="6">
    <source>
        <dbReference type="SAM" id="Phobius"/>
    </source>
</evidence>
<feature type="transmembrane region" description="Helical" evidence="6">
    <location>
        <begin position="18"/>
        <end position="37"/>
    </location>
</feature>
<feature type="transmembrane region" description="Helical" evidence="6">
    <location>
        <begin position="147"/>
        <end position="168"/>
    </location>
</feature>